<name>A0A0U1QMB3_9BACL</name>
<keyword evidence="2" id="KW-1185">Reference proteome</keyword>
<dbReference type="AlphaFoldDB" id="A0A0U1QMB3"/>
<sequence length="73" mass="8748">MNESRIEVGSGSPSFLTDFPKKVVKKVKNSIHNVIHMFDKWKAWINRRFMLLIHIIHNKFVINQQKNTHFYIP</sequence>
<organism evidence="1 2">
    <name type="scientific">Sporolactobacillus inulinus CASD</name>
    <dbReference type="NCBI Taxonomy" id="1069536"/>
    <lineage>
        <taxon>Bacteria</taxon>
        <taxon>Bacillati</taxon>
        <taxon>Bacillota</taxon>
        <taxon>Bacilli</taxon>
        <taxon>Bacillales</taxon>
        <taxon>Sporolactobacillaceae</taxon>
        <taxon>Sporolactobacillus</taxon>
    </lineage>
</organism>
<evidence type="ECO:0000313" key="1">
    <source>
        <dbReference type="EMBL" id="KLI01964.1"/>
    </source>
</evidence>
<dbReference type="EMBL" id="AFVQ02000147">
    <property type="protein sequence ID" value="KLI01964.1"/>
    <property type="molecule type" value="Genomic_DNA"/>
</dbReference>
<reference evidence="1 2" key="1">
    <citation type="journal article" date="2011" name="J. Bacteriol.">
        <title>Draft genome sequence of Sporolactobacillus inulinus strain CASD, an efficient D-lactic acid-producing bacterium with high-concentration lactate tolerance capability.</title>
        <authorList>
            <person name="Yu B."/>
            <person name="Su F."/>
            <person name="Wang L."/>
            <person name="Xu K."/>
            <person name="Zhao B."/>
            <person name="Xu P."/>
        </authorList>
    </citation>
    <scope>NUCLEOTIDE SEQUENCE [LARGE SCALE GENOMIC DNA]</scope>
    <source>
        <strain evidence="1 2">CASD</strain>
    </source>
</reference>
<proteinExistence type="predicted"/>
<evidence type="ECO:0000313" key="2">
    <source>
        <dbReference type="Proteomes" id="UP000035553"/>
    </source>
</evidence>
<comment type="caution">
    <text evidence="1">The sequence shown here is derived from an EMBL/GenBank/DDBJ whole genome shotgun (WGS) entry which is preliminary data.</text>
</comment>
<gene>
    <name evidence="1" type="ORF">SINU_10650</name>
</gene>
<protein>
    <submittedName>
        <fullName evidence="1">Uncharacterized protein</fullName>
    </submittedName>
</protein>
<dbReference type="Proteomes" id="UP000035553">
    <property type="component" value="Unassembled WGS sequence"/>
</dbReference>
<accession>A0A0U1QMB3</accession>